<evidence type="ECO:0000256" key="1">
    <source>
        <dbReference type="ARBA" id="ARBA00022679"/>
    </source>
</evidence>
<comment type="subunit">
    <text evidence="9">Homodimer.</text>
</comment>
<evidence type="ECO:0000313" key="11">
    <source>
        <dbReference type="EMBL" id="SLN43290.1"/>
    </source>
</evidence>
<evidence type="ECO:0000313" key="12">
    <source>
        <dbReference type="Proteomes" id="UP000193827"/>
    </source>
</evidence>
<keyword evidence="8 9" id="KW-0119">Carbohydrate metabolism</keyword>
<feature type="binding site" evidence="9">
    <location>
        <position position="178"/>
    </location>
    <ligand>
        <name>ATP</name>
        <dbReference type="ChEBI" id="CHEBI:30616"/>
    </ligand>
</feature>
<feature type="binding site" evidence="9">
    <location>
        <begin position="237"/>
        <end position="238"/>
    </location>
    <ligand>
        <name>ATP</name>
        <dbReference type="ChEBI" id="CHEBI:30616"/>
    </ligand>
</feature>
<feature type="binding site" evidence="9">
    <location>
        <begin position="204"/>
        <end position="209"/>
    </location>
    <ligand>
        <name>ATP</name>
        <dbReference type="ChEBI" id="CHEBI:30616"/>
    </ligand>
</feature>
<dbReference type="PANTHER" id="PTHR10584:SF166">
    <property type="entry name" value="RIBOKINASE"/>
    <property type="match status" value="1"/>
</dbReference>
<evidence type="ECO:0000256" key="2">
    <source>
        <dbReference type="ARBA" id="ARBA00022723"/>
    </source>
</evidence>
<dbReference type="SUPFAM" id="SSF53613">
    <property type="entry name" value="Ribokinase-like"/>
    <property type="match status" value="1"/>
</dbReference>
<feature type="binding site" evidence="9">
    <location>
        <position position="232"/>
    </location>
    <ligand>
        <name>K(+)</name>
        <dbReference type="ChEBI" id="CHEBI:29103"/>
    </ligand>
</feature>
<proteinExistence type="inferred from homology"/>
<comment type="caution">
    <text evidence="9">Lacks conserved residue(s) required for the propagation of feature annotation.</text>
</comment>
<dbReference type="GO" id="GO:0046872">
    <property type="term" value="F:metal ion binding"/>
    <property type="evidence" value="ECO:0007669"/>
    <property type="project" value="UniProtKB-KW"/>
</dbReference>
<gene>
    <name evidence="9 11" type="primary">rbsK</name>
    <name evidence="11" type="ORF">PEL8287_02172</name>
</gene>
<dbReference type="InterPro" id="IPR011877">
    <property type="entry name" value="Ribokinase"/>
</dbReference>
<keyword evidence="9" id="KW-0963">Cytoplasm</keyword>
<feature type="domain" description="Carbohydrate kinase PfkB" evidence="10">
    <location>
        <begin position="5"/>
        <end position="280"/>
    </location>
</feature>
<dbReference type="Proteomes" id="UP000193827">
    <property type="component" value="Unassembled WGS sequence"/>
</dbReference>
<dbReference type="EMBL" id="FWFL01000005">
    <property type="protein sequence ID" value="SLN43290.1"/>
    <property type="molecule type" value="Genomic_DNA"/>
</dbReference>
<feature type="binding site" evidence="9">
    <location>
        <begin position="9"/>
        <end position="11"/>
    </location>
    <ligand>
        <name>substrate</name>
    </ligand>
</feature>
<comment type="pathway">
    <text evidence="9">Carbohydrate metabolism; D-ribose degradation; D-ribose 5-phosphate from beta-D-ribopyranose: step 2/2.</text>
</comment>
<feature type="binding site" evidence="9">
    <location>
        <position position="268"/>
    </location>
    <ligand>
        <name>K(+)</name>
        <dbReference type="ChEBI" id="CHEBI:29103"/>
    </ligand>
</feature>
<dbReference type="InterPro" id="IPR011611">
    <property type="entry name" value="PfkB_dom"/>
</dbReference>
<dbReference type="InterPro" id="IPR029056">
    <property type="entry name" value="Ribokinase-like"/>
</dbReference>
<feature type="binding site" evidence="9">
    <location>
        <position position="271"/>
    </location>
    <ligand>
        <name>K(+)</name>
        <dbReference type="ChEBI" id="CHEBI:29103"/>
    </ligand>
</feature>
<keyword evidence="1 9" id="KW-0808">Transferase</keyword>
<dbReference type="InterPro" id="IPR002139">
    <property type="entry name" value="Ribo/fructo_kinase"/>
</dbReference>
<keyword evidence="6 9" id="KW-0460">Magnesium</keyword>
<feature type="binding site" evidence="9">
    <location>
        <position position="135"/>
    </location>
    <ligand>
        <name>substrate</name>
    </ligand>
</feature>
<dbReference type="AlphaFoldDB" id="A0A1Y5SL29"/>
<reference evidence="11 12" key="1">
    <citation type="submission" date="2017-03" db="EMBL/GenBank/DDBJ databases">
        <authorList>
            <person name="Afonso C.L."/>
            <person name="Miller P.J."/>
            <person name="Scott M.A."/>
            <person name="Spackman E."/>
            <person name="Goraichik I."/>
            <person name="Dimitrov K.M."/>
            <person name="Suarez D.L."/>
            <person name="Swayne D.E."/>
        </authorList>
    </citation>
    <scope>NUCLEOTIDE SEQUENCE [LARGE SCALE GENOMIC DNA]</scope>
    <source>
        <strain evidence="11 12">CECT 8287</strain>
    </source>
</reference>
<dbReference type="GO" id="GO:0019303">
    <property type="term" value="P:D-ribose catabolic process"/>
    <property type="evidence" value="ECO:0007669"/>
    <property type="project" value="UniProtKB-UniRule"/>
</dbReference>
<feature type="binding site" evidence="9">
    <location>
        <begin position="37"/>
        <end position="41"/>
    </location>
    <ligand>
        <name>substrate</name>
    </ligand>
</feature>
<dbReference type="CDD" id="cd01174">
    <property type="entry name" value="ribokinase"/>
    <property type="match status" value="1"/>
</dbReference>
<feature type="active site" description="Proton acceptor" evidence="9">
    <location>
        <position position="238"/>
    </location>
</feature>
<comment type="activity regulation">
    <text evidence="9">Activated by a monovalent cation that binds near, but not in, the active site. The most likely occupant of the site in vivo is potassium. Ion binding induces a conformational change that may alter substrate affinity.</text>
</comment>
<dbReference type="GO" id="GO:0004747">
    <property type="term" value="F:ribokinase activity"/>
    <property type="evidence" value="ECO:0007669"/>
    <property type="project" value="UniProtKB-UniRule"/>
</dbReference>
<evidence type="ECO:0000256" key="7">
    <source>
        <dbReference type="ARBA" id="ARBA00022958"/>
    </source>
</evidence>
<dbReference type="PANTHER" id="PTHR10584">
    <property type="entry name" value="SUGAR KINASE"/>
    <property type="match status" value="1"/>
</dbReference>
<dbReference type="OrthoDB" id="9792663at2"/>
<feature type="binding site" evidence="9">
    <location>
        <position position="273"/>
    </location>
    <ligand>
        <name>K(+)</name>
        <dbReference type="ChEBI" id="CHEBI:29103"/>
    </ligand>
</feature>
<dbReference type="Pfam" id="PF00294">
    <property type="entry name" value="PfkB"/>
    <property type="match status" value="1"/>
</dbReference>
<dbReference type="UniPathway" id="UPA00916">
    <property type="reaction ID" value="UER00889"/>
</dbReference>
<dbReference type="Gene3D" id="3.40.1190.20">
    <property type="match status" value="1"/>
</dbReference>
<feature type="binding site" evidence="9">
    <location>
        <position position="234"/>
    </location>
    <ligand>
        <name>K(+)</name>
        <dbReference type="ChEBI" id="CHEBI:29103"/>
    </ligand>
</feature>
<keyword evidence="7 9" id="KW-0630">Potassium</keyword>
<name>A0A1Y5SL29_9RHOB</name>
<comment type="cofactor">
    <cofactor evidence="9">
        <name>Mg(2+)</name>
        <dbReference type="ChEBI" id="CHEBI:18420"/>
    </cofactor>
    <text evidence="9">Requires a divalent cation, most likely magnesium in vivo, as an electrophilic catalyst to aid phosphoryl group transfer. It is the chelate of the metal and the nucleotide that is the actual substrate.</text>
</comment>
<dbReference type="HAMAP" id="MF_01987">
    <property type="entry name" value="Ribokinase"/>
    <property type="match status" value="1"/>
</dbReference>
<evidence type="ECO:0000256" key="3">
    <source>
        <dbReference type="ARBA" id="ARBA00022741"/>
    </source>
</evidence>
<dbReference type="GO" id="GO:0005524">
    <property type="term" value="F:ATP binding"/>
    <property type="evidence" value="ECO:0007669"/>
    <property type="project" value="UniProtKB-UniRule"/>
</dbReference>
<evidence type="ECO:0000256" key="9">
    <source>
        <dbReference type="HAMAP-Rule" id="MF_01987"/>
    </source>
</evidence>
<organism evidence="11 12">
    <name type="scientific">Roseovarius litorisediminis</name>
    <dbReference type="NCBI Taxonomy" id="1312363"/>
    <lineage>
        <taxon>Bacteria</taxon>
        <taxon>Pseudomonadati</taxon>
        <taxon>Pseudomonadota</taxon>
        <taxon>Alphaproteobacteria</taxon>
        <taxon>Rhodobacterales</taxon>
        <taxon>Roseobacteraceae</taxon>
        <taxon>Roseovarius</taxon>
    </lineage>
</organism>
<sequence>MIFNLGSINADHFYRVPHLPTPGETLTAIDYSTDLGGKGANQSVAAVRAGSKVCHIGAVGPGGAWMVDRLTELGVDTQHIARIPTPSGHAIITIDALGENAIVIFPGANRMLDPTCLEPALSSARSGDWLMLQNETSLQIDAARIARDHGMSVAYSAAPFEVDAVRAVLPYISVLLLNSVEAQQLSKALSQPVEDIPVPRILITRGSKGATWIDRVRGETVSIPAFSVTPIDTTGAGDTFAGYLIAGLSQDLPPRDALIRAAAAAALKVQQKGTTKAIPKLDQVLAFLN</sequence>
<keyword evidence="4 9" id="KW-0418">Kinase</keyword>
<dbReference type="RefSeq" id="WP_085892404.1">
    <property type="nucleotide sequence ID" value="NZ_FWFL01000005.1"/>
</dbReference>
<keyword evidence="3 9" id="KW-0547">Nucleotide-binding</keyword>
<accession>A0A1Y5SL29</accession>
<dbReference type="GO" id="GO:0005737">
    <property type="term" value="C:cytoplasm"/>
    <property type="evidence" value="ECO:0007669"/>
    <property type="project" value="UniProtKB-SubCell"/>
</dbReference>
<keyword evidence="12" id="KW-1185">Reference proteome</keyword>
<keyword evidence="2 9" id="KW-0479">Metal-binding</keyword>
<comment type="subcellular location">
    <subcellularLocation>
        <location evidence="9">Cytoplasm</location>
    </subcellularLocation>
</comment>
<feature type="binding site" evidence="9">
    <location>
        <position position="238"/>
    </location>
    <ligand>
        <name>substrate</name>
    </ligand>
</feature>
<evidence type="ECO:0000259" key="10">
    <source>
        <dbReference type="Pfam" id="PF00294"/>
    </source>
</evidence>
<comment type="function">
    <text evidence="9">Catalyzes the phosphorylation of ribose at O-5 in a reaction requiring ATP and magnesium. The resulting D-ribose-5-phosphate can then be used either for sythesis of nucleotides, histidine, and tryptophan, or as a component of the pentose phosphate pathway.</text>
</comment>
<comment type="similarity">
    <text evidence="9">Belongs to the carbohydrate kinase PfkB family. Ribokinase subfamily.</text>
</comment>
<dbReference type="PRINTS" id="PR00990">
    <property type="entry name" value="RIBOKINASE"/>
</dbReference>
<keyword evidence="5 9" id="KW-0067">ATP-binding</keyword>
<evidence type="ECO:0000256" key="5">
    <source>
        <dbReference type="ARBA" id="ARBA00022840"/>
    </source>
</evidence>
<comment type="catalytic activity">
    <reaction evidence="9">
        <text>D-ribose + ATP = D-ribose 5-phosphate + ADP + H(+)</text>
        <dbReference type="Rhea" id="RHEA:13697"/>
        <dbReference type="ChEBI" id="CHEBI:15378"/>
        <dbReference type="ChEBI" id="CHEBI:30616"/>
        <dbReference type="ChEBI" id="CHEBI:47013"/>
        <dbReference type="ChEBI" id="CHEBI:78346"/>
        <dbReference type="ChEBI" id="CHEBI:456216"/>
        <dbReference type="EC" id="2.7.1.15"/>
    </reaction>
</comment>
<protein>
    <recommendedName>
        <fullName evidence="9">Ribokinase</fullName>
        <shortName evidence="9">RK</shortName>
        <ecNumber evidence="9">2.7.1.15</ecNumber>
    </recommendedName>
</protein>
<dbReference type="EC" id="2.7.1.15" evidence="9"/>
<evidence type="ECO:0000256" key="6">
    <source>
        <dbReference type="ARBA" id="ARBA00022842"/>
    </source>
</evidence>
<evidence type="ECO:0000256" key="8">
    <source>
        <dbReference type="ARBA" id="ARBA00023277"/>
    </source>
</evidence>
<evidence type="ECO:0000256" key="4">
    <source>
        <dbReference type="ARBA" id="ARBA00022777"/>
    </source>
</evidence>